<dbReference type="EMBL" id="JQEC01000002">
    <property type="protein sequence ID" value="KGJ97656.1"/>
    <property type="molecule type" value="Genomic_DNA"/>
</dbReference>
<comment type="caution">
    <text evidence="2">The sequence shown here is derived from an EMBL/GenBank/DDBJ whole genome shotgun (WGS) entry which is preliminary data.</text>
</comment>
<accession>A0A099L4A4</accession>
<dbReference type="PANTHER" id="PTHR30363:SF28">
    <property type="entry name" value="TRANSCRIPTIONAL REGULATORY PROTEIN-RELATED"/>
    <property type="match status" value="1"/>
</dbReference>
<protein>
    <submittedName>
        <fullName evidence="2">Putative transcriptional regulator</fullName>
    </submittedName>
</protein>
<sequence>MGNNGTIDNFLAVILMKTHEKIIQLLKTQGPLTAKILASELALTTMGVRQHVQGLEDSGDVVFKDEKAARGRPTRYWSLTDKGNSRFADRHDELTVQLLDSVITLFGDDGMEKLISHREETAMANYRLALADRFGVEEKLQMLAKIRSDEGYMATVEQHEGIYWLMENHCPICAAATKCLSFCRSELQMFQTLMSEVATVSREEHIIDGARRCAYKVTPA</sequence>
<evidence type="ECO:0000259" key="1">
    <source>
        <dbReference type="Pfam" id="PF08279"/>
    </source>
</evidence>
<dbReference type="InterPro" id="IPR036388">
    <property type="entry name" value="WH-like_DNA-bd_sf"/>
</dbReference>
<gene>
    <name evidence="2" type="ORF">GAB14E_1245</name>
</gene>
<proteinExistence type="predicted"/>
<organism evidence="2 3">
    <name type="scientific">Colwellia psychrerythraea</name>
    <name type="common">Vibrio psychroerythus</name>
    <dbReference type="NCBI Taxonomy" id="28229"/>
    <lineage>
        <taxon>Bacteria</taxon>
        <taxon>Pseudomonadati</taxon>
        <taxon>Pseudomonadota</taxon>
        <taxon>Gammaproteobacteria</taxon>
        <taxon>Alteromonadales</taxon>
        <taxon>Colwelliaceae</taxon>
        <taxon>Colwellia</taxon>
    </lineage>
</organism>
<dbReference type="Gene3D" id="1.10.10.10">
    <property type="entry name" value="Winged helix-like DNA-binding domain superfamily/Winged helix DNA-binding domain"/>
    <property type="match status" value="1"/>
</dbReference>
<dbReference type="Proteomes" id="UP000029868">
    <property type="component" value="Unassembled WGS sequence"/>
</dbReference>
<dbReference type="Pfam" id="PF08279">
    <property type="entry name" value="HTH_11"/>
    <property type="match status" value="1"/>
</dbReference>
<evidence type="ECO:0000313" key="3">
    <source>
        <dbReference type="Proteomes" id="UP000029868"/>
    </source>
</evidence>
<dbReference type="PANTHER" id="PTHR30363">
    <property type="entry name" value="HTH-TYPE TRANSCRIPTIONAL REGULATOR SRLR-RELATED"/>
    <property type="match status" value="1"/>
</dbReference>
<name>A0A099L4A4_COLPS</name>
<dbReference type="SUPFAM" id="SSF46785">
    <property type="entry name" value="Winged helix' DNA-binding domain"/>
    <property type="match status" value="1"/>
</dbReference>
<dbReference type="InterPro" id="IPR036390">
    <property type="entry name" value="WH_DNA-bd_sf"/>
</dbReference>
<reference evidence="2 3" key="1">
    <citation type="submission" date="2014-08" db="EMBL/GenBank/DDBJ databases">
        <title>Genomic and Phenotypic Diversity of Colwellia psychrerythraea strains from Disparate Marine Basins.</title>
        <authorList>
            <person name="Techtmann S.M."/>
            <person name="Stelling S.C."/>
            <person name="Utturkar S.M."/>
            <person name="Alshibli N."/>
            <person name="Harris A."/>
            <person name="Brown S.D."/>
            <person name="Hazen T.C."/>
        </authorList>
    </citation>
    <scope>NUCLEOTIDE SEQUENCE [LARGE SCALE GENOMIC DNA]</scope>
    <source>
        <strain evidence="2 3">GAB14E</strain>
    </source>
</reference>
<feature type="domain" description="Helix-turn-helix type 11" evidence="1">
    <location>
        <begin position="20"/>
        <end position="62"/>
    </location>
</feature>
<dbReference type="AlphaFoldDB" id="A0A099L4A4"/>
<dbReference type="PATRIC" id="fig|28229.3.peg.401"/>
<evidence type="ECO:0000313" key="2">
    <source>
        <dbReference type="EMBL" id="KGJ97656.1"/>
    </source>
</evidence>
<dbReference type="InterPro" id="IPR050313">
    <property type="entry name" value="Carb_Metab_HTH_regulators"/>
</dbReference>
<dbReference type="InterPro" id="IPR013196">
    <property type="entry name" value="HTH_11"/>
</dbReference>